<keyword evidence="3" id="KW-1185">Reference proteome</keyword>
<evidence type="ECO:0000256" key="1">
    <source>
        <dbReference type="SAM" id="MobiDB-lite"/>
    </source>
</evidence>
<dbReference type="AlphaFoldDB" id="A0A917RC35"/>
<accession>A0A917RC35</accession>
<reference evidence="2" key="1">
    <citation type="journal article" date="2014" name="Int. J. Syst. Evol. Microbiol.">
        <title>Complete genome sequence of Corynebacterium casei LMG S-19264T (=DSM 44701T), isolated from a smear-ripened cheese.</title>
        <authorList>
            <consortium name="US DOE Joint Genome Institute (JGI-PGF)"/>
            <person name="Walter F."/>
            <person name="Albersmeier A."/>
            <person name="Kalinowski J."/>
            <person name="Ruckert C."/>
        </authorList>
    </citation>
    <scope>NUCLEOTIDE SEQUENCE</scope>
    <source>
        <strain evidence="2">JCM 3035</strain>
    </source>
</reference>
<protein>
    <submittedName>
        <fullName evidence="2">Uncharacterized protein</fullName>
    </submittedName>
</protein>
<evidence type="ECO:0000313" key="2">
    <source>
        <dbReference type="EMBL" id="GGL01025.1"/>
    </source>
</evidence>
<sequence>MRYFHTYVLMGPQAAQIPRGIEDMAKPDLALPLSELEDYGTRLRDIKQRMNHTKKLFESYRDDIGDGGVYDKLEEFESNWEDGREDINQQLDALASMSDAVVREFKKLDDDLAKKARDSVKTKEKGGGGKGGGDK</sequence>
<dbReference type="Proteomes" id="UP000637788">
    <property type="component" value="Unassembled WGS sequence"/>
</dbReference>
<name>A0A917RC35_9ACTN</name>
<evidence type="ECO:0000313" key="3">
    <source>
        <dbReference type="Proteomes" id="UP000637788"/>
    </source>
</evidence>
<feature type="region of interest" description="Disordered" evidence="1">
    <location>
        <begin position="114"/>
        <end position="135"/>
    </location>
</feature>
<dbReference type="EMBL" id="BMPQ01000026">
    <property type="protein sequence ID" value="GGL01025.1"/>
    <property type="molecule type" value="Genomic_DNA"/>
</dbReference>
<reference evidence="2" key="2">
    <citation type="submission" date="2020-09" db="EMBL/GenBank/DDBJ databases">
        <authorList>
            <person name="Sun Q."/>
            <person name="Ohkuma M."/>
        </authorList>
    </citation>
    <scope>NUCLEOTIDE SEQUENCE</scope>
    <source>
        <strain evidence="2">JCM 3035</strain>
    </source>
</reference>
<organism evidence="2 3">
    <name type="scientific">Streptomyces flaveus</name>
    <dbReference type="NCBI Taxonomy" id="66370"/>
    <lineage>
        <taxon>Bacteria</taxon>
        <taxon>Bacillati</taxon>
        <taxon>Actinomycetota</taxon>
        <taxon>Actinomycetes</taxon>
        <taxon>Kitasatosporales</taxon>
        <taxon>Streptomycetaceae</taxon>
        <taxon>Streptomyces</taxon>
        <taxon>Streptomyces aurantiacus group</taxon>
    </lineage>
</organism>
<proteinExistence type="predicted"/>
<gene>
    <name evidence="2" type="ORF">GCM10010094_72220</name>
</gene>
<comment type="caution">
    <text evidence="2">The sequence shown here is derived from an EMBL/GenBank/DDBJ whole genome shotgun (WGS) entry which is preliminary data.</text>
</comment>